<evidence type="ECO:0000256" key="1">
    <source>
        <dbReference type="SAM" id="Phobius"/>
    </source>
</evidence>
<evidence type="ECO:0000313" key="2">
    <source>
        <dbReference type="EMBL" id="GGJ19023.1"/>
    </source>
</evidence>
<keyword evidence="1" id="KW-1133">Transmembrane helix</keyword>
<accession>A0A917KMH6</accession>
<sequence length="196" mass="20091">MTSHDSRPFDGAGRTSFEEELVNAMNAFANSTETPDFDAPSMVRRSRRRRTTVIAAVAVALVTAGGGSALAAMSGSTTHTARPAATGVASKPATIRVVPRPATTSVAPKPTIGHAPTGHDATTVLVAEKGVKIPIDFSGLSRSAAEQRILKEGFKPGTVANAARKGCTPGTVVGVSPHSPTAVHRGVAIDLTLCSR</sequence>
<reference evidence="2" key="1">
    <citation type="journal article" date="2014" name="Int. J. Syst. Evol. Microbiol.">
        <title>Complete genome sequence of Corynebacterium casei LMG S-19264T (=DSM 44701T), isolated from a smear-ripened cheese.</title>
        <authorList>
            <consortium name="US DOE Joint Genome Institute (JGI-PGF)"/>
            <person name="Walter F."/>
            <person name="Albersmeier A."/>
            <person name="Kalinowski J."/>
            <person name="Ruckert C."/>
        </authorList>
    </citation>
    <scope>NUCLEOTIDE SEQUENCE</scope>
    <source>
        <strain evidence="2">JCM 3086</strain>
    </source>
</reference>
<dbReference type="InterPro" id="IPR005543">
    <property type="entry name" value="PASTA_dom"/>
</dbReference>
<organism evidence="2 3">
    <name type="scientific">Streptomyces brasiliensis</name>
    <dbReference type="NCBI Taxonomy" id="1954"/>
    <lineage>
        <taxon>Bacteria</taxon>
        <taxon>Bacillati</taxon>
        <taxon>Actinomycetota</taxon>
        <taxon>Actinomycetes</taxon>
        <taxon>Kitasatosporales</taxon>
        <taxon>Streptomycetaceae</taxon>
        <taxon>Streptomyces</taxon>
    </lineage>
</organism>
<dbReference type="EMBL" id="BMQA01000009">
    <property type="protein sequence ID" value="GGJ19023.1"/>
    <property type="molecule type" value="Genomic_DNA"/>
</dbReference>
<evidence type="ECO:0008006" key="4">
    <source>
        <dbReference type="Google" id="ProtNLM"/>
    </source>
</evidence>
<keyword evidence="1" id="KW-0812">Transmembrane</keyword>
<keyword evidence="3" id="KW-1185">Reference proteome</keyword>
<evidence type="ECO:0000313" key="3">
    <source>
        <dbReference type="Proteomes" id="UP000657574"/>
    </source>
</evidence>
<gene>
    <name evidence="2" type="ORF">GCM10010121_032400</name>
</gene>
<name>A0A917KMH6_9ACTN</name>
<dbReference type="Proteomes" id="UP000657574">
    <property type="component" value="Unassembled WGS sequence"/>
</dbReference>
<proteinExistence type="predicted"/>
<dbReference type="RefSeq" id="WP_189311883.1">
    <property type="nucleotide sequence ID" value="NZ_BMQA01000009.1"/>
</dbReference>
<keyword evidence="1" id="KW-0472">Membrane</keyword>
<reference evidence="2" key="2">
    <citation type="submission" date="2020-09" db="EMBL/GenBank/DDBJ databases">
        <authorList>
            <person name="Sun Q."/>
            <person name="Ohkuma M."/>
        </authorList>
    </citation>
    <scope>NUCLEOTIDE SEQUENCE</scope>
    <source>
        <strain evidence="2">JCM 3086</strain>
    </source>
</reference>
<protein>
    <recommendedName>
        <fullName evidence="4">PASTA domain-containing protein</fullName>
    </recommendedName>
</protein>
<dbReference type="Gene3D" id="3.30.10.20">
    <property type="match status" value="1"/>
</dbReference>
<feature type="transmembrane region" description="Helical" evidence="1">
    <location>
        <begin position="52"/>
        <end position="73"/>
    </location>
</feature>
<dbReference type="CDD" id="cd06577">
    <property type="entry name" value="PASTA_pknB"/>
    <property type="match status" value="1"/>
</dbReference>
<comment type="caution">
    <text evidence="2">The sequence shown here is derived from an EMBL/GenBank/DDBJ whole genome shotgun (WGS) entry which is preliminary data.</text>
</comment>
<dbReference type="AlphaFoldDB" id="A0A917KMH6"/>